<dbReference type="AlphaFoldDB" id="A0A0G4EV23"/>
<feature type="non-terminal residue" evidence="2">
    <location>
        <position position="1"/>
    </location>
</feature>
<proteinExistence type="predicted"/>
<evidence type="ECO:0000256" key="1">
    <source>
        <dbReference type="SAM" id="MobiDB-lite"/>
    </source>
</evidence>
<name>A0A0G4EV23_VITBC</name>
<dbReference type="InParanoid" id="A0A0G4EV23"/>
<protein>
    <submittedName>
        <fullName evidence="2">Uncharacterized protein</fullName>
    </submittedName>
</protein>
<dbReference type="EMBL" id="CDMY01000327">
    <property type="protein sequence ID" value="CEM02456.1"/>
    <property type="molecule type" value="Genomic_DNA"/>
</dbReference>
<organism evidence="2 3">
    <name type="scientific">Vitrella brassicaformis (strain CCMP3155)</name>
    <dbReference type="NCBI Taxonomy" id="1169540"/>
    <lineage>
        <taxon>Eukaryota</taxon>
        <taxon>Sar</taxon>
        <taxon>Alveolata</taxon>
        <taxon>Colpodellida</taxon>
        <taxon>Vitrellaceae</taxon>
        <taxon>Vitrella</taxon>
    </lineage>
</organism>
<gene>
    <name evidence="2" type="ORF">Vbra_13605</name>
</gene>
<evidence type="ECO:0000313" key="2">
    <source>
        <dbReference type="EMBL" id="CEM02456.1"/>
    </source>
</evidence>
<dbReference type="VEuPathDB" id="CryptoDB:Vbra_13605"/>
<reference evidence="2 3" key="1">
    <citation type="submission" date="2014-11" db="EMBL/GenBank/DDBJ databases">
        <authorList>
            <person name="Zhu J."/>
            <person name="Qi W."/>
            <person name="Song R."/>
        </authorList>
    </citation>
    <scope>NUCLEOTIDE SEQUENCE [LARGE SCALE GENOMIC DNA]</scope>
</reference>
<feature type="compositionally biased region" description="Acidic residues" evidence="1">
    <location>
        <begin position="221"/>
        <end position="233"/>
    </location>
</feature>
<keyword evidence="3" id="KW-1185">Reference proteome</keyword>
<feature type="region of interest" description="Disordered" evidence="1">
    <location>
        <begin position="185"/>
        <end position="243"/>
    </location>
</feature>
<accession>A0A0G4EV23</accession>
<dbReference type="Proteomes" id="UP000041254">
    <property type="component" value="Unassembled WGS sequence"/>
</dbReference>
<feature type="compositionally biased region" description="Acidic residues" evidence="1">
    <location>
        <begin position="186"/>
        <end position="213"/>
    </location>
</feature>
<evidence type="ECO:0000313" key="3">
    <source>
        <dbReference type="Proteomes" id="UP000041254"/>
    </source>
</evidence>
<sequence length="243" mass="26179">NPPLPPTHPYHPHIINDNPPVRSRIMRQGGSWTAANSRMTTDASASAFIMSLIMEPPLANLVATPLVEVDRHAHGGVLDGLLNHSPHQPPNGCTAVMASDHRRDGMDPPSELRDLLLTSFGMLFVAYVALDSSADTNTVSVIVFTTEPPVGGASDAFKDRRRTTAPLVRGLLGNAIADMALNRGEVEEDDEEDGADDGGDDNSDSDEDMDSNGDSDGQQEQPEEDDEDEGVEEGEAKRRRTTE</sequence>